<dbReference type="GO" id="GO:0019700">
    <property type="term" value="P:organic phosphonate catabolic process"/>
    <property type="evidence" value="ECO:0007669"/>
    <property type="project" value="InterPro"/>
</dbReference>
<feature type="domain" description="Amidohydrolase-related" evidence="1">
    <location>
        <begin position="268"/>
        <end position="381"/>
    </location>
</feature>
<dbReference type="RefSeq" id="WP_133225274.1">
    <property type="nucleotide sequence ID" value="NZ_SMRT01000001.1"/>
</dbReference>
<protein>
    <submittedName>
        <fullName evidence="2">Phosphonate metabolism protein PhnM</fullName>
    </submittedName>
</protein>
<dbReference type="PANTHER" id="PTHR43135:SF3">
    <property type="entry name" value="ALPHA-D-RIBOSE 1-METHYLPHOSPHONATE 5-TRIPHOSPHATE DIPHOSPHATASE"/>
    <property type="match status" value="1"/>
</dbReference>
<dbReference type="Gene3D" id="2.30.40.10">
    <property type="entry name" value="Urease, subunit C, domain 1"/>
    <property type="match status" value="1"/>
</dbReference>
<dbReference type="InterPro" id="IPR006680">
    <property type="entry name" value="Amidohydro-rel"/>
</dbReference>
<dbReference type="AlphaFoldDB" id="A0A4V2ZUF7"/>
<dbReference type="Gene3D" id="3.20.20.140">
    <property type="entry name" value="Metal-dependent hydrolases"/>
    <property type="match status" value="1"/>
</dbReference>
<accession>A0A4V2ZUF7</accession>
<dbReference type="InterPro" id="IPR012696">
    <property type="entry name" value="PhnM"/>
</dbReference>
<dbReference type="EMBL" id="SMRT01000001">
    <property type="protein sequence ID" value="TDG00565.1"/>
    <property type="molecule type" value="Genomic_DNA"/>
</dbReference>
<dbReference type="InterPro" id="IPR011059">
    <property type="entry name" value="Metal-dep_hydrolase_composite"/>
</dbReference>
<reference evidence="2 3" key="1">
    <citation type="submission" date="2019-03" db="EMBL/GenBank/DDBJ databases">
        <title>This is whole genome sequence of Paenibacillus sp MS74 strain.</title>
        <authorList>
            <person name="Trinh H.N."/>
        </authorList>
    </citation>
    <scope>NUCLEOTIDE SEQUENCE [LARGE SCALE GENOMIC DNA]</scope>
    <source>
        <strain evidence="2 3">MS74</strain>
    </source>
</reference>
<organism evidence="2 3">
    <name type="scientific">Paenibacillus piri</name>
    <dbReference type="NCBI Taxonomy" id="2547395"/>
    <lineage>
        <taxon>Bacteria</taxon>
        <taxon>Bacillati</taxon>
        <taxon>Bacillota</taxon>
        <taxon>Bacilli</taxon>
        <taxon>Bacillales</taxon>
        <taxon>Paenibacillaceae</taxon>
        <taxon>Paenibacillus</taxon>
    </lineage>
</organism>
<dbReference type="InterPro" id="IPR032466">
    <property type="entry name" value="Metal_Hydrolase"/>
</dbReference>
<dbReference type="PANTHER" id="PTHR43135">
    <property type="entry name" value="ALPHA-D-RIBOSE 1-METHYLPHOSPHONATE 5-TRIPHOSPHATE DIPHOSPHATASE"/>
    <property type="match status" value="1"/>
</dbReference>
<dbReference type="NCBIfam" id="NF011987">
    <property type="entry name" value="PRK15446.2-3"/>
    <property type="match status" value="1"/>
</dbReference>
<evidence type="ECO:0000313" key="3">
    <source>
        <dbReference type="Proteomes" id="UP000295636"/>
    </source>
</evidence>
<dbReference type="Proteomes" id="UP000295636">
    <property type="component" value="Unassembled WGS sequence"/>
</dbReference>
<keyword evidence="3" id="KW-1185">Reference proteome</keyword>
<evidence type="ECO:0000259" key="1">
    <source>
        <dbReference type="Pfam" id="PF01979"/>
    </source>
</evidence>
<dbReference type="SUPFAM" id="SSF51556">
    <property type="entry name" value="Metallo-dependent hydrolases"/>
    <property type="match status" value="1"/>
</dbReference>
<dbReference type="GO" id="GO:0016810">
    <property type="term" value="F:hydrolase activity, acting on carbon-nitrogen (but not peptide) bonds"/>
    <property type="evidence" value="ECO:0007669"/>
    <property type="project" value="InterPro"/>
</dbReference>
<evidence type="ECO:0000313" key="2">
    <source>
        <dbReference type="EMBL" id="TDG00565.1"/>
    </source>
</evidence>
<name>A0A4V2ZUF7_9BACL</name>
<dbReference type="InterPro" id="IPR051781">
    <property type="entry name" value="Metallo-dep_Hydrolase"/>
</dbReference>
<dbReference type="OrthoDB" id="9776488at2"/>
<dbReference type="SUPFAM" id="SSF51338">
    <property type="entry name" value="Composite domain of metallo-dependent hydrolases"/>
    <property type="match status" value="1"/>
</dbReference>
<dbReference type="NCBIfam" id="NF011984">
    <property type="entry name" value="PRK15446.1-5"/>
    <property type="match status" value="1"/>
</dbReference>
<dbReference type="Pfam" id="PF01979">
    <property type="entry name" value="Amidohydro_1"/>
    <property type="match status" value="1"/>
</dbReference>
<comment type="caution">
    <text evidence="2">The sequence shown here is derived from an EMBL/GenBank/DDBJ whole genome shotgun (WGS) entry which is preliminary data.</text>
</comment>
<dbReference type="NCBIfam" id="TIGR02318">
    <property type="entry name" value="phosphono_phnM"/>
    <property type="match status" value="1"/>
</dbReference>
<dbReference type="NCBIfam" id="NF011990">
    <property type="entry name" value="PRK15446.2-6"/>
    <property type="match status" value="1"/>
</dbReference>
<dbReference type="PIRSF" id="PIRSF038971">
    <property type="entry name" value="PhnM"/>
    <property type="match status" value="1"/>
</dbReference>
<proteinExistence type="predicted"/>
<gene>
    <name evidence="2" type="primary">phnM</name>
    <name evidence="2" type="ORF">E1757_02750</name>
</gene>
<sequence>MSRIRKIVGGNIVTPSGIVTNGTLVIEDGVIADIQPFSGVGSAADCDASGLWVMPGMIDVHSDAIEHEMRPRPTSRFPLPFSFYELERKLACQGITMIYHSLSMLGENSDNEARRNQSVKSFVEQIVELRRQHHLIRHKVHLRFEITNLQAVPFIEELMEAGYVELLSFMDHTPGQGQYRDLEIQKKFIMERQKKTEAEVVQLLEERKNRPKVDGAQLRRLAGLAWSQGVPLASHDDDSIAKLDLVTEWNAGISEFPVDMEVALEAKRRGLQVVMGAPNVMLGRSHSNNLSAQEAIHAGAVDILCSDYYPPAMLRAVFLLHHQGLGLPETVNMVSLNPAKALGLDAVTGSIEIGKRADLLLVKEHKQSPVIQKVWVNGQLVCQMDYLTGSGPAAAAEGKGAEYIEA</sequence>